<gene>
    <name evidence="2" type="ORF">BSTOLATCC_MIC62498</name>
</gene>
<accession>A0AAU9K5R4</accession>
<keyword evidence="3" id="KW-1185">Reference proteome</keyword>
<organism evidence="2 3">
    <name type="scientific">Blepharisma stoltei</name>
    <dbReference type="NCBI Taxonomy" id="1481888"/>
    <lineage>
        <taxon>Eukaryota</taxon>
        <taxon>Sar</taxon>
        <taxon>Alveolata</taxon>
        <taxon>Ciliophora</taxon>
        <taxon>Postciliodesmatophora</taxon>
        <taxon>Heterotrichea</taxon>
        <taxon>Heterotrichida</taxon>
        <taxon>Blepharismidae</taxon>
        <taxon>Blepharisma</taxon>
    </lineage>
</organism>
<protein>
    <submittedName>
        <fullName evidence="2">Uncharacterized protein</fullName>
    </submittedName>
</protein>
<evidence type="ECO:0000256" key="1">
    <source>
        <dbReference type="SAM" id="MobiDB-lite"/>
    </source>
</evidence>
<dbReference type="PANTHER" id="PTHR40429">
    <property type="entry name" value="FLAGELLAR ASSOCIATED PROTEIN"/>
    <property type="match status" value="1"/>
</dbReference>
<comment type="caution">
    <text evidence="2">The sequence shown here is derived from an EMBL/GenBank/DDBJ whole genome shotgun (WGS) entry which is preliminary data.</text>
</comment>
<feature type="region of interest" description="Disordered" evidence="1">
    <location>
        <begin position="277"/>
        <end position="300"/>
    </location>
</feature>
<dbReference type="Proteomes" id="UP001162131">
    <property type="component" value="Unassembled WGS sequence"/>
</dbReference>
<feature type="compositionally biased region" description="Polar residues" evidence="1">
    <location>
        <begin position="279"/>
        <end position="288"/>
    </location>
</feature>
<dbReference type="AlphaFoldDB" id="A0AAU9K5R4"/>
<feature type="region of interest" description="Disordered" evidence="1">
    <location>
        <begin position="132"/>
        <end position="158"/>
    </location>
</feature>
<sequence>MLVSTSDEICKHPLNNSPTKQQFSFSKALRFKSYQSSLCKEDFYKIPSALDHRSTNFGIGERSDFTKSQSQSPAPWVYQIPSSLKKSGISFGTSRELCKRVFETHLTPDPSVPGPGTYKFKQKSLGVDAPKWTLRPKTQSPDDKKEKKHIPGPGTYAPKWDMPKTGDYVLSNWNSTKSSSFAPNSLSRFGSRNLSASILPGPGAYQINSSINEKGEYFVSKFQSSMSRSFGKSKRALMRSNSEYPGPGTYRAPSEFGYYESKVKLKLNMKLYEKAKKSIASTSVPNSRRSLESSPRGKDY</sequence>
<dbReference type="PANTHER" id="PTHR40429:SF1">
    <property type="entry name" value="FLAGELLAR ASSOCIATED PROTEIN"/>
    <property type="match status" value="1"/>
</dbReference>
<name>A0AAU9K5R4_9CILI</name>
<evidence type="ECO:0000313" key="3">
    <source>
        <dbReference type="Proteomes" id="UP001162131"/>
    </source>
</evidence>
<feature type="compositionally biased region" description="Basic and acidic residues" evidence="1">
    <location>
        <begin position="289"/>
        <end position="300"/>
    </location>
</feature>
<reference evidence="2" key="1">
    <citation type="submission" date="2021-09" db="EMBL/GenBank/DDBJ databases">
        <authorList>
            <consortium name="AG Swart"/>
            <person name="Singh M."/>
            <person name="Singh A."/>
            <person name="Seah K."/>
            <person name="Emmerich C."/>
        </authorList>
    </citation>
    <scope>NUCLEOTIDE SEQUENCE</scope>
    <source>
        <strain evidence="2">ATCC30299</strain>
    </source>
</reference>
<dbReference type="InterPro" id="IPR010736">
    <property type="entry name" value="SHIPPO-rpt"/>
</dbReference>
<dbReference type="EMBL" id="CAJZBQ010000060">
    <property type="protein sequence ID" value="CAG9334914.1"/>
    <property type="molecule type" value="Genomic_DNA"/>
</dbReference>
<evidence type="ECO:0000313" key="2">
    <source>
        <dbReference type="EMBL" id="CAG9334914.1"/>
    </source>
</evidence>
<dbReference type="Pfam" id="PF07004">
    <property type="entry name" value="SHIPPO-rpt"/>
    <property type="match status" value="2"/>
</dbReference>
<proteinExistence type="predicted"/>